<dbReference type="EMBL" id="KQ964246">
    <property type="protein sequence ID" value="KXJ95143.1"/>
    <property type="molecule type" value="Genomic_DNA"/>
</dbReference>
<evidence type="ECO:0000256" key="1">
    <source>
        <dbReference type="SAM" id="MobiDB-lite"/>
    </source>
</evidence>
<proteinExistence type="predicted"/>
<gene>
    <name evidence="2" type="ORF">Micbo1qcDRAFT_156968</name>
</gene>
<dbReference type="AlphaFoldDB" id="A0A136JDA3"/>
<dbReference type="Proteomes" id="UP000070501">
    <property type="component" value="Unassembled WGS sequence"/>
</dbReference>
<protein>
    <submittedName>
        <fullName evidence="2">Uncharacterized protein</fullName>
    </submittedName>
</protein>
<name>A0A136JDA3_9PEZI</name>
<reference evidence="3" key="1">
    <citation type="submission" date="2016-02" db="EMBL/GenBank/DDBJ databases">
        <title>Draft genome sequence of Microdochium bolleyi, a fungal endophyte of beachgrass.</title>
        <authorList>
            <consortium name="DOE Joint Genome Institute"/>
            <person name="David A.S."/>
            <person name="May G."/>
            <person name="Haridas S."/>
            <person name="Lim J."/>
            <person name="Wang M."/>
            <person name="Labutti K."/>
            <person name="Lipzen A."/>
            <person name="Barry K."/>
            <person name="Grigoriev I.V."/>
        </authorList>
    </citation>
    <scope>NUCLEOTIDE SEQUENCE [LARGE SCALE GENOMIC DNA]</scope>
    <source>
        <strain evidence="3">J235TASD1</strain>
    </source>
</reference>
<evidence type="ECO:0000313" key="3">
    <source>
        <dbReference type="Proteomes" id="UP000070501"/>
    </source>
</evidence>
<organism evidence="2 3">
    <name type="scientific">Microdochium bolleyi</name>
    <dbReference type="NCBI Taxonomy" id="196109"/>
    <lineage>
        <taxon>Eukaryota</taxon>
        <taxon>Fungi</taxon>
        <taxon>Dikarya</taxon>
        <taxon>Ascomycota</taxon>
        <taxon>Pezizomycotina</taxon>
        <taxon>Sordariomycetes</taxon>
        <taxon>Xylariomycetidae</taxon>
        <taxon>Xylariales</taxon>
        <taxon>Microdochiaceae</taxon>
        <taxon>Microdochium</taxon>
    </lineage>
</organism>
<feature type="region of interest" description="Disordered" evidence="1">
    <location>
        <begin position="61"/>
        <end position="103"/>
    </location>
</feature>
<accession>A0A136JDA3</accession>
<sequence length="224" mass="24942">MAIFKKAAGKLPRASDADAVTRLQVLSQPPTPPPVQNFAAPPPTAVIEPSTASIGAAVKMNPRQRKPKVWYDPTPEKEARQANKRLLPPPNPPPSVQHFQQHHHQTKDFPVYDSRSFLPPISIETTGLAPYLEMLPQLSPLQCPPRNIRPAPYIVGEEKFHMRFSDPLGKLGYNGYSERVAAPKVSQQSHPEARQEIEHAPSEQLLREEEAAQTLAWMLGARSH</sequence>
<dbReference type="InParanoid" id="A0A136JDA3"/>
<evidence type="ECO:0000313" key="2">
    <source>
        <dbReference type="EMBL" id="KXJ95143.1"/>
    </source>
</evidence>
<keyword evidence="3" id="KW-1185">Reference proteome</keyword>